<dbReference type="Gene3D" id="3.30.40.10">
    <property type="entry name" value="Zinc/RING finger domain, C3HC4 (zinc finger)"/>
    <property type="match status" value="1"/>
</dbReference>
<keyword evidence="3" id="KW-0862">Zinc</keyword>
<sequence length="490" mass="55627">MVDEMGVSRSGDGGALRRKKKSSTALSQHSSNARPLRDSVASDEVQVGKPKRQHRPQSQVSEDLEVHHAGESRSVNKLRRRESSRSRETSRRATPRTDASGDEADDVDTIMHTPGEYARMKRELDELKRSMYQTEKRTRKQDKELEKLRKELSNSQKTSSEQSLQITKLKSQSKKADELITTIENHMNCHICMDILARPYGLSPCGHVLCMGCLQEWFRTAAPSEDDMDDDDMPDSLVYRKKTCPVCRTVVHSRPIPLFVVKSIASSLEKHKAGSSGAVARRASPPPEADPWAGIFLDPSAEEDLEDEDGDVDEEEDGYDEWESSDGEGYGDGYGTGYDDSEEDDDYQGAWVHPHWEPPSGEVSPQDYAYLGDVEGEELSMIRRGCSLQMINLFQMRYHHDSGLQALVDGNNIVYLGWNVHLLDHDVSGEEYMDWVTRDIHERPERWDRDDSDDGSWSAWKLIREDEDQEYDTTDSEVWFDGQGGEDELD</sequence>
<evidence type="ECO:0000313" key="7">
    <source>
        <dbReference type="EMBL" id="TCD71772.1"/>
    </source>
</evidence>
<protein>
    <recommendedName>
        <fullName evidence="6">RING-type domain-containing protein</fullName>
    </recommendedName>
</protein>
<dbReference type="GO" id="GO:0008270">
    <property type="term" value="F:zinc ion binding"/>
    <property type="evidence" value="ECO:0007669"/>
    <property type="project" value="UniProtKB-KW"/>
</dbReference>
<dbReference type="STRING" id="92696.A0A4R0RWT1"/>
<feature type="region of interest" description="Disordered" evidence="5">
    <location>
        <begin position="303"/>
        <end position="336"/>
    </location>
</feature>
<dbReference type="SMART" id="SM00184">
    <property type="entry name" value="RING"/>
    <property type="match status" value="1"/>
</dbReference>
<organism evidence="7 8">
    <name type="scientific">Steccherinum ochraceum</name>
    <dbReference type="NCBI Taxonomy" id="92696"/>
    <lineage>
        <taxon>Eukaryota</taxon>
        <taxon>Fungi</taxon>
        <taxon>Dikarya</taxon>
        <taxon>Basidiomycota</taxon>
        <taxon>Agaricomycotina</taxon>
        <taxon>Agaricomycetes</taxon>
        <taxon>Polyporales</taxon>
        <taxon>Steccherinaceae</taxon>
        <taxon>Steccherinum</taxon>
    </lineage>
</organism>
<feature type="compositionally biased region" description="Acidic residues" evidence="5">
    <location>
        <begin position="303"/>
        <end position="326"/>
    </location>
</feature>
<dbReference type="GO" id="GO:0051865">
    <property type="term" value="P:protein autoubiquitination"/>
    <property type="evidence" value="ECO:0007669"/>
    <property type="project" value="TreeGrafter"/>
</dbReference>
<dbReference type="PROSITE" id="PS50089">
    <property type="entry name" value="ZF_RING_2"/>
    <property type="match status" value="1"/>
</dbReference>
<dbReference type="Pfam" id="PF00097">
    <property type="entry name" value="zf-C3HC4"/>
    <property type="match status" value="1"/>
</dbReference>
<dbReference type="InterPro" id="IPR047126">
    <property type="entry name" value="RNF141-like"/>
</dbReference>
<accession>A0A4R0RWT1</accession>
<evidence type="ECO:0000256" key="3">
    <source>
        <dbReference type="ARBA" id="ARBA00022833"/>
    </source>
</evidence>
<dbReference type="SUPFAM" id="SSF57850">
    <property type="entry name" value="RING/U-box"/>
    <property type="match status" value="1"/>
</dbReference>
<name>A0A4R0RWT1_9APHY</name>
<feature type="compositionally biased region" description="Basic and acidic residues" evidence="5">
    <location>
        <begin position="81"/>
        <end position="91"/>
    </location>
</feature>
<feature type="domain" description="RING-type" evidence="6">
    <location>
        <begin position="189"/>
        <end position="248"/>
    </location>
</feature>
<dbReference type="AlphaFoldDB" id="A0A4R0RWT1"/>
<feature type="region of interest" description="Disordered" evidence="5">
    <location>
        <begin position="467"/>
        <end position="490"/>
    </location>
</feature>
<dbReference type="Proteomes" id="UP000292702">
    <property type="component" value="Unassembled WGS sequence"/>
</dbReference>
<gene>
    <name evidence="7" type="ORF">EIP91_003115</name>
</gene>
<dbReference type="InterPro" id="IPR017907">
    <property type="entry name" value="Znf_RING_CS"/>
</dbReference>
<proteinExistence type="predicted"/>
<dbReference type="OrthoDB" id="6105938at2759"/>
<dbReference type="EMBL" id="RWJN01000002">
    <property type="protein sequence ID" value="TCD71772.1"/>
    <property type="molecule type" value="Genomic_DNA"/>
</dbReference>
<feature type="compositionally biased region" description="Polar residues" evidence="5">
    <location>
        <begin position="23"/>
        <end position="33"/>
    </location>
</feature>
<dbReference type="PROSITE" id="PS00518">
    <property type="entry name" value="ZF_RING_1"/>
    <property type="match status" value="1"/>
</dbReference>
<dbReference type="Pfam" id="PF26609">
    <property type="entry name" value="DUF8191"/>
    <property type="match status" value="1"/>
</dbReference>
<dbReference type="InterPro" id="IPR013083">
    <property type="entry name" value="Znf_RING/FYVE/PHD"/>
</dbReference>
<evidence type="ECO:0000313" key="8">
    <source>
        <dbReference type="Proteomes" id="UP000292702"/>
    </source>
</evidence>
<keyword evidence="2 4" id="KW-0863">Zinc-finger</keyword>
<keyword evidence="1" id="KW-0479">Metal-binding</keyword>
<keyword evidence="8" id="KW-1185">Reference proteome</keyword>
<dbReference type="PANTHER" id="PTHR12109">
    <property type="entry name" value="RING FINGER PROTEIN 141-RELATED"/>
    <property type="match status" value="1"/>
</dbReference>
<dbReference type="GO" id="GO:0004842">
    <property type="term" value="F:ubiquitin-protein transferase activity"/>
    <property type="evidence" value="ECO:0007669"/>
    <property type="project" value="TreeGrafter"/>
</dbReference>
<evidence type="ECO:0000259" key="6">
    <source>
        <dbReference type="PROSITE" id="PS50089"/>
    </source>
</evidence>
<feature type="region of interest" description="Disordered" evidence="5">
    <location>
        <begin position="1"/>
        <end position="119"/>
    </location>
</feature>
<dbReference type="InterPro" id="IPR018957">
    <property type="entry name" value="Znf_C3HC4_RING-type"/>
</dbReference>
<evidence type="ECO:0000256" key="4">
    <source>
        <dbReference type="PROSITE-ProRule" id="PRU00175"/>
    </source>
</evidence>
<comment type="caution">
    <text evidence="7">The sequence shown here is derived from an EMBL/GenBank/DDBJ whole genome shotgun (WGS) entry which is preliminary data.</text>
</comment>
<dbReference type="InterPro" id="IPR058504">
    <property type="entry name" value="DUF8191"/>
</dbReference>
<dbReference type="InterPro" id="IPR001841">
    <property type="entry name" value="Znf_RING"/>
</dbReference>
<evidence type="ECO:0000256" key="5">
    <source>
        <dbReference type="SAM" id="MobiDB-lite"/>
    </source>
</evidence>
<reference evidence="7 8" key="1">
    <citation type="submission" date="2018-11" db="EMBL/GenBank/DDBJ databases">
        <title>Genome assembly of Steccherinum ochraceum LE-BIN_3174, the white-rot fungus of the Steccherinaceae family (The Residual Polyporoid clade, Polyporales, Basidiomycota).</title>
        <authorList>
            <person name="Fedorova T.V."/>
            <person name="Glazunova O.A."/>
            <person name="Landesman E.O."/>
            <person name="Moiseenko K.V."/>
            <person name="Psurtseva N.V."/>
            <person name="Savinova O.S."/>
            <person name="Shakhova N.V."/>
            <person name="Tyazhelova T.V."/>
            <person name="Vasina D.V."/>
        </authorList>
    </citation>
    <scope>NUCLEOTIDE SEQUENCE [LARGE SCALE GENOMIC DNA]</scope>
    <source>
        <strain evidence="7 8">LE-BIN_3174</strain>
    </source>
</reference>
<evidence type="ECO:0000256" key="2">
    <source>
        <dbReference type="ARBA" id="ARBA00022771"/>
    </source>
</evidence>
<dbReference type="PANTHER" id="PTHR12109:SF3">
    <property type="entry name" value="RING FINGER PROTEIN 141"/>
    <property type="match status" value="1"/>
</dbReference>
<evidence type="ECO:0000256" key="1">
    <source>
        <dbReference type="ARBA" id="ARBA00022723"/>
    </source>
</evidence>